<dbReference type="Gene3D" id="3.90.1200.10">
    <property type="match status" value="1"/>
</dbReference>
<dbReference type="PANTHER" id="PTHR23020">
    <property type="entry name" value="UNCHARACTERIZED NUCLEAR HORMONE RECEPTOR-RELATED"/>
    <property type="match status" value="1"/>
</dbReference>
<evidence type="ECO:0000259" key="1">
    <source>
        <dbReference type="SMART" id="SM00587"/>
    </source>
</evidence>
<dbReference type="AlphaFoldDB" id="A0AA35X385"/>
<dbReference type="Pfam" id="PF02958">
    <property type="entry name" value="EcKL"/>
    <property type="match status" value="1"/>
</dbReference>
<protein>
    <recommendedName>
        <fullName evidence="1">CHK kinase-like domain-containing protein</fullName>
    </recommendedName>
</protein>
<evidence type="ECO:0000313" key="2">
    <source>
        <dbReference type="EMBL" id="CAI8043718.1"/>
    </source>
</evidence>
<name>A0AA35X385_GEOBA</name>
<dbReference type="SMART" id="SM00587">
    <property type="entry name" value="CHK"/>
    <property type="match status" value="1"/>
</dbReference>
<feature type="domain" description="CHK kinase-like" evidence="1">
    <location>
        <begin position="125"/>
        <end position="303"/>
    </location>
</feature>
<dbReference type="PANTHER" id="PTHR23020:SF41">
    <property type="entry name" value="AMINOGLYCOSIDE PHOSPHOTRANSFERASE DOMAIN-CONTAINING PROTEIN"/>
    <property type="match status" value="1"/>
</dbReference>
<proteinExistence type="predicted"/>
<reference evidence="2" key="1">
    <citation type="submission" date="2023-03" db="EMBL/GenBank/DDBJ databases">
        <authorList>
            <person name="Steffen K."/>
            <person name="Cardenas P."/>
        </authorList>
    </citation>
    <scope>NUCLEOTIDE SEQUENCE</scope>
</reference>
<accession>A0AA35X385</accession>
<dbReference type="SUPFAM" id="SSF56112">
    <property type="entry name" value="Protein kinase-like (PK-like)"/>
    <property type="match status" value="1"/>
</dbReference>
<gene>
    <name evidence="2" type="ORF">GBAR_LOCUS24247</name>
</gene>
<dbReference type="Proteomes" id="UP001174909">
    <property type="component" value="Unassembled WGS sequence"/>
</dbReference>
<dbReference type="InterPro" id="IPR011009">
    <property type="entry name" value="Kinase-like_dom_sf"/>
</dbReference>
<dbReference type="InterPro" id="IPR052961">
    <property type="entry name" value="Oxido-Kinase-like_Enzymes"/>
</dbReference>
<sequence>MSGLRIPSGLQDITPCWLTRALNGGGRQAGASVRGYSVEAIAEGKGFMSQLFRLRLDYDSGPAELPQTMIVKLPSADPQLRTIFDRLGQNKREVRFYIELASNVLLQTPRGYYCGIDPANGNTVLILEDMSYARQGDSVAGCSLDEARRCIGQLARFQAAWWNSPLLDRYDWMPLKDAEAFVYQEMYAGAWESLVRKAGVGMPPKLRHLGDRLAPEVHRLKTQLSKSPRTIVHGDFRLDNCFFSTSGDCQSVTVIDWEFCGRGRGAYDVATFISETFSPEQRKKEEPGLLHEYHSILEDNGVSGYPFDECLHDYRLSMLEVFVFWIVTGGYCDYEDERAKRYLRNTLERLDAAISDLASTEAVGLQ</sequence>
<dbReference type="InterPro" id="IPR015897">
    <property type="entry name" value="CHK_kinase-like"/>
</dbReference>
<evidence type="ECO:0000313" key="3">
    <source>
        <dbReference type="Proteomes" id="UP001174909"/>
    </source>
</evidence>
<organism evidence="2 3">
    <name type="scientific">Geodia barretti</name>
    <name type="common">Barrett's horny sponge</name>
    <dbReference type="NCBI Taxonomy" id="519541"/>
    <lineage>
        <taxon>Eukaryota</taxon>
        <taxon>Metazoa</taxon>
        <taxon>Porifera</taxon>
        <taxon>Demospongiae</taxon>
        <taxon>Heteroscleromorpha</taxon>
        <taxon>Tetractinellida</taxon>
        <taxon>Astrophorina</taxon>
        <taxon>Geodiidae</taxon>
        <taxon>Geodia</taxon>
    </lineage>
</organism>
<comment type="caution">
    <text evidence="2">The sequence shown here is derived from an EMBL/GenBank/DDBJ whole genome shotgun (WGS) entry which is preliminary data.</text>
</comment>
<dbReference type="InterPro" id="IPR004119">
    <property type="entry name" value="EcKL"/>
</dbReference>
<keyword evidence="3" id="KW-1185">Reference proteome</keyword>
<dbReference type="EMBL" id="CASHTH010003351">
    <property type="protein sequence ID" value="CAI8043718.1"/>
    <property type="molecule type" value="Genomic_DNA"/>
</dbReference>